<name>A0A928V903_9GAMM</name>
<gene>
    <name evidence="5" type="ORF">C4F51_16130</name>
</gene>
<dbReference type="PANTHER" id="PTHR45339">
    <property type="entry name" value="HYBRID SIGNAL TRANSDUCTION HISTIDINE KINASE J"/>
    <property type="match status" value="1"/>
</dbReference>
<evidence type="ECO:0000256" key="2">
    <source>
        <dbReference type="ARBA" id="ARBA00023012"/>
    </source>
</evidence>
<protein>
    <submittedName>
        <fullName evidence="5">Response regulator</fullName>
    </submittedName>
</protein>
<comment type="caution">
    <text evidence="5">The sequence shown here is derived from an EMBL/GenBank/DDBJ whole genome shotgun (WGS) entry which is preliminary data.</text>
</comment>
<keyword evidence="6" id="KW-1185">Reference proteome</keyword>
<dbReference type="GO" id="GO:0000160">
    <property type="term" value="P:phosphorelay signal transduction system"/>
    <property type="evidence" value="ECO:0007669"/>
    <property type="project" value="UniProtKB-KW"/>
</dbReference>
<feature type="domain" description="Response regulatory" evidence="4">
    <location>
        <begin position="176"/>
        <end position="292"/>
    </location>
</feature>
<evidence type="ECO:0000256" key="1">
    <source>
        <dbReference type="ARBA" id="ARBA00022553"/>
    </source>
</evidence>
<evidence type="ECO:0000313" key="6">
    <source>
        <dbReference type="Proteomes" id="UP000652567"/>
    </source>
</evidence>
<sequence>MMRVSPLKAPGKIFAVGVIGVGEKGLEILQRVFNTTRYQSRSYELIAINDVSTPESMGSLRAADIFLININNPQAVLAWRRFQIELPSEKRRPVLQLNQQPSANLQTNEFTLHWPLDAAALLATLDNYIIRYLDYPPGPETGSVLDRSIANQQALVTTPVDGVQEPPAIYGKAPSRVLVADDSLAVRRQLKMEFDSIKVGLECVADGDAAVAAAGRQAFDLIFLDVVMPGLDGYAACRLIKRSAFNRLTPIIMLTSRSSRFDQLKGVLAGCDSYLTKPVNQQEFRDITEKHLGEKN</sequence>
<dbReference type="PANTHER" id="PTHR45339:SF1">
    <property type="entry name" value="HYBRID SIGNAL TRANSDUCTION HISTIDINE KINASE J"/>
    <property type="match status" value="1"/>
</dbReference>
<dbReference type="EMBL" id="PRDL01000001">
    <property type="protein sequence ID" value="MBE8718704.1"/>
    <property type="molecule type" value="Genomic_DNA"/>
</dbReference>
<dbReference type="RefSeq" id="WP_235992496.1">
    <property type="nucleotide sequence ID" value="NZ_PRDL01000001.1"/>
</dbReference>
<proteinExistence type="predicted"/>
<dbReference type="Gene3D" id="3.40.50.2300">
    <property type="match status" value="1"/>
</dbReference>
<dbReference type="SUPFAM" id="SSF52172">
    <property type="entry name" value="CheY-like"/>
    <property type="match status" value="1"/>
</dbReference>
<dbReference type="PROSITE" id="PS50110">
    <property type="entry name" value="RESPONSE_REGULATORY"/>
    <property type="match status" value="1"/>
</dbReference>
<reference evidence="5" key="1">
    <citation type="submission" date="2018-07" db="EMBL/GenBank/DDBJ databases">
        <title>Genome assembly of strain Ka43.</title>
        <authorList>
            <person name="Kukolya J."/>
            <person name="Nagy I."/>
            <person name="Horvath B."/>
            <person name="Toth A."/>
        </authorList>
    </citation>
    <scope>NUCLEOTIDE SEQUENCE</scope>
    <source>
        <strain evidence="5">KB43</strain>
    </source>
</reference>
<evidence type="ECO:0000256" key="3">
    <source>
        <dbReference type="PROSITE-ProRule" id="PRU00169"/>
    </source>
</evidence>
<organism evidence="5 6">
    <name type="scientific">Cellvibrio polysaccharolyticus</name>
    <dbReference type="NCBI Taxonomy" id="2082724"/>
    <lineage>
        <taxon>Bacteria</taxon>
        <taxon>Pseudomonadati</taxon>
        <taxon>Pseudomonadota</taxon>
        <taxon>Gammaproteobacteria</taxon>
        <taxon>Cellvibrionales</taxon>
        <taxon>Cellvibrionaceae</taxon>
        <taxon>Cellvibrio</taxon>
    </lineage>
</organism>
<accession>A0A928V903</accession>
<dbReference type="Proteomes" id="UP000652567">
    <property type="component" value="Unassembled WGS sequence"/>
</dbReference>
<dbReference type="Pfam" id="PF00072">
    <property type="entry name" value="Response_reg"/>
    <property type="match status" value="1"/>
</dbReference>
<dbReference type="InterPro" id="IPR011006">
    <property type="entry name" value="CheY-like_superfamily"/>
</dbReference>
<evidence type="ECO:0000313" key="5">
    <source>
        <dbReference type="EMBL" id="MBE8718704.1"/>
    </source>
</evidence>
<evidence type="ECO:0000259" key="4">
    <source>
        <dbReference type="PROSITE" id="PS50110"/>
    </source>
</evidence>
<dbReference type="SMART" id="SM00448">
    <property type="entry name" value="REC"/>
    <property type="match status" value="1"/>
</dbReference>
<dbReference type="InterPro" id="IPR001789">
    <property type="entry name" value="Sig_transdc_resp-reg_receiver"/>
</dbReference>
<keyword evidence="1 3" id="KW-0597">Phosphoprotein</keyword>
<feature type="modified residue" description="4-aspartylphosphate" evidence="3">
    <location>
        <position position="225"/>
    </location>
</feature>
<keyword evidence="2" id="KW-0902">Two-component regulatory system</keyword>
<dbReference type="AlphaFoldDB" id="A0A928V903"/>